<accession>X1Q479</accession>
<dbReference type="EMBL" id="BARV01026959">
    <property type="protein sequence ID" value="GAI45895.1"/>
    <property type="molecule type" value="Genomic_DNA"/>
</dbReference>
<name>X1Q479_9ZZZZ</name>
<proteinExistence type="predicted"/>
<sequence>VDYIYVVADIPKFMIKSHISFLDKLIIRLSNRKDMKYIYP</sequence>
<reference evidence="1" key="1">
    <citation type="journal article" date="2014" name="Front. Microbiol.">
        <title>High frequency of phylogenetically diverse reductive dehalogenase-homologous genes in deep subseafloor sedimentary metagenomes.</title>
        <authorList>
            <person name="Kawai M."/>
            <person name="Futagami T."/>
            <person name="Toyoda A."/>
            <person name="Takaki Y."/>
            <person name="Nishi S."/>
            <person name="Hori S."/>
            <person name="Arai W."/>
            <person name="Tsubouchi T."/>
            <person name="Morono Y."/>
            <person name="Uchiyama I."/>
            <person name="Ito T."/>
            <person name="Fujiyama A."/>
            <person name="Inagaki F."/>
            <person name="Takami H."/>
        </authorList>
    </citation>
    <scope>NUCLEOTIDE SEQUENCE</scope>
    <source>
        <strain evidence="1">Expedition CK06-06</strain>
    </source>
</reference>
<evidence type="ECO:0000313" key="1">
    <source>
        <dbReference type="EMBL" id="GAI45895.1"/>
    </source>
</evidence>
<gene>
    <name evidence="1" type="ORF">S06H3_43459</name>
</gene>
<organism evidence="1">
    <name type="scientific">marine sediment metagenome</name>
    <dbReference type="NCBI Taxonomy" id="412755"/>
    <lineage>
        <taxon>unclassified sequences</taxon>
        <taxon>metagenomes</taxon>
        <taxon>ecological metagenomes</taxon>
    </lineage>
</organism>
<dbReference type="AlphaFoldDB" id="X1Q479"/>
<feature type="non-terminal residue" evidence="1">
    <location>
        <position position="1"/>
    </location>
</feature>
<protein>
    <submittedName>
        <fullName evidence="1">Uncharacterized protein</fullName>
    </submittedName>
</protein>
<comment type="caution">
    <text evidence="1">The sequence shown here is derived from an EMBL/GenBank/DDBJ whole genome shotgun (WGS) entry which is preliminary data.</text>
</comment>